<keyword evidence="2" id="KW-1185">Reference proteome</keyword>
<evidence type="ECO:0000313" key="2">
    <source>
        <dbReference type="Proteomes" id="UP000006637"/>
    </source>
</evidence>
<organism evidence="1 2">
    <name type="scientific">Rubrobacter xylanophilus (strain DSM 9941 / JCM 11954 / NBRC 16129 / PRD-1)</name>
    <dbReference type="NCBI Taxonomy" id="266117"/>
    <lineage>
        <taxon>Bacteria</taxon>
        <taxon>Bacillati</taxon>
        <taxon>Actinomycetota</taxon>
        <taxon>Rubrobacteria</taxon>
        <taxon>Rubrobacterales</taxon>
        <taxon>Rubrobacteraceae</taxon>
        <taxon>Rubrobacter</taxon>
    </lineage>
</organism>
<accession>Q1ASI1</accession>
<proteinExistence type="predicted"/>
<dbReference type="Proteomes" id="UP000006637">
    <property type="component" value="Chromosome"/>
</dbReference>
<sequence length="102" mass="11512">MSGPPGIARDIALVGAAARELRELAADPERSRSGEEVYDFSIRWGTLLMGRLQRVEHYHRRGELAPEDERAYRALKRELREALPLADRLGLGRPPVPLDEEP</sequence>
<dbReference type="RefSeq" id="WP_011565656.1">
    <property type="nucleotide sequence ID" value="NC_008148.1"/>
</dbReference>
<dbReference type="KEGG" id="rxy:Rxyl_2732"/>
<dbReference type="STRING" id="266117.Rxyl_2732"/>
<dbReference type="HOGENOM" id="CLU_158583_0_0_11"/>
<dbReference type="AlphaFoldDB" id="Q1ASI1"/>
<protein>
    <submittedName>
        <fullName evidence="1">Uncharacterized protein</fullName>
    </submittedName>
</protein>
<evidence type="ECO:0000313" key="1">
    <source>
        <dbReference type="EMBL" id="ABG05647.1"/>
    </source>
</evidence>
<dbReference type="EMBL" id="CP000386">
    <property type="protein sequence ID" value="ABG05647.1"/>
    <property type="molecule type" value="Genomic_DNA"/>
</dbReference>
<gene>
    <name evidence="1" type="ordered locus">Rxyl_2732</name>
</gene>
<dbReference type="eggNOG" id="ENOG502ZVVG">
    <property type="taxonomic scope" value="Bacteria"/>
</dbReference>
<name>Q1ASI1_RUBXD</name>
<reference evidence="1 2" key="1">
    <citation type="submission" date="2006-06" db="EMBL/GenBank/DDBJ databases">
        <title>Complete sequence of Rubrobacter xylanophilus DSM 9941.</title>
        <authorList>
            <consortium name="US DOE Joint Genome Institute"/>
            <person name="Copeland A."/>
            <person name="Lucas S."/>
            <person name="Lapidus A."/>
            <person name="Barry K."/>
            <person name="Detter J.C."/>
            <person name="Glavina del Rio T."/>
            <person name="Hammon N."/>
            <person name="Israni S."/>
            <person name="Dalin E."/>
            <person name="Tice H."/>
            <person name="Pitluck S."/>
            <person name="Munk A.C."/>
            <person name="Brettin T."/>
            <person name="Bruce D."/>
            <person name="Han C."/>
            <person name="Tapia R."/>
            <person name="Gilna P."/>
            <person name="Schmutz J."/>
            <person name="Larimer F."/>
            <person name="Land M."/>
            <person name="Hauser L."/>
            <person name="Kyrpides N."/>
            <person name="Lykidis A."/>
            <person name="da Costa M.S."/>
            <person name="Rainey F.A."/>
            <person name="Empadinhas N."/>
            <person name="Jolivet E."/>
            <person name="Battista J.R."/>
            <person name="Richardson P."/>
        </authorList>
    </citation>
    <scope>NUCLEOTIDE SEQUENCE [LARGE SCALE GENOMIC DNA]</scope>
    <source>
        <strain evidence="2">DSM 9941 / NBRC 16129 / PRD-1</strain>
    </source>
</reference>